<reference evidence="1" key="1">
    <citation type="submission" date="2014-11" db="EMBL/GenBank/DDBJ databases">
        <authorList>
            <person name="Amaro Gonzalez C."/>
        </authorList>
    </citation>
    <scope>NUCLEOTIDE SEQUENCE</scope>
</reference>
<organism evidence="1">
    <name type="scientific">Anguilla anguilla</name>
    <name type="common">European freshwater eel</name>
    <name type="synonym">Muraena anguilla</name>
    <dbReference type="NCBI Taxonomy" id="7936"/>
    <lineage>
        <taxon>Eukaryota</taxon>
        <taxon>Metazoa</taxon>
        <taxon>Chordata</taxon>
        <taxon>Craniata</taxon>
        <taxon>Vertebrata</taxon>
        <taxon>Euteleostomi</taxon>
        <taxon>Actinopterygii</taxon>
        <taxon>Neopterygii</taxon>
        <taxon>Teleostei</taxon>
        <taxon>Anguilliformes</taxon>
        <taxon>Anguillidae</taxon>
        <taxon>Anguilla</taxon>
    </lineage>
</organism>
<accession>A0A0E9RH67</accession>
<evidence type="ECO:0000313" key="1">
    <source>
        <dbReference type="EMBL" id="JAH28491.1"/>
    </source>
</evidence>
<proteinExistence type="predicted"/>
<name>A0A0E9RH67_ANGAN</name>
<reference evidence="1" key="2">
    <citation type="journal article" date="2015" name="Fish Shellfish Immunol.">
        <title>Early steps in the European eel (Anguilla anguilla)-Vibrio vulnificus interaction in the gills: Role of the RtxA13 toxin.</title>
        <authorList>
            <person name="Callol A."/>
            <person name="Pajuelo D."/>
            <person name="Ebbesson L."/>
            <person name="Teles M."/>
            <person name="MacKenzie S."/>
            <person name="Amaro C."/>
        </authorList>
    </citation>
    <scope>NUCLEOTIDE SEQUENCE</scope>
</reference>
<sequence length="11" mass="1511">MPRREVWRSFF</sequence>
<dbReference type="EMBL" id="GBXM01080086">
    <property type="protein sequence ID" value="JAH28491.1"/>
    <property type="molecule type" value="Transcribed_RNA"/>
</dbReference>
<protein>
    <submittedName>
        <fullName evidence="1">Uncharacterized protein</fullName>
    </submittedName>
</protein>